<reference evidence="17" key="1">
    <citation type="submission" date="2016-10" db="EMBL/GenBank/DDBJ databases">
        <title>Sequence of Gallionella enrichment culture.</title>
        <authorList>
            <person name="Poehlein A."/>
            <person name="Muehling M."/>
            <person name="Daniel R."/>
        </authorList>
    </citation>
    <scope>NUCLEOTIDE SEQUENCE</scope>
</reference>
<evidence type="ECO:0000313" key="17">
    <source>
        <dbReference type="EMBL" id="OIQ80652.1"/>
    </source>
</evidence>
<comment type="subcellular location">
    <subcellularLocation>
        <location evidence="1">Cell membrane</location>
        <topology evidence="1">Peripheral membrane protein</topology>
        <orientation evidence="1">Cytoplasmic side</orientation>
    </subcellularLocation>
</comment>
<evidence type="ECO:0000256" key="1">
    <source>
        <dbReference type="ARBA" id="ARBA00004413"/>
    </source>
</evidence>
<evidence type="ECO:0000256" key="7">
    <source>
        <dbReference type="ARBA" id="ARBA00022795"/>
    </source>
</evidence>
<dbReference type="GO" id="GO:0005525">
    <property type="term" value="F:GTP binding"/>
    <property type="evidence" value="ECO:0007669"/>
    <property type="project" value="UniProtKB-KW"/>
</dbReference>
<keyword evidence="7" id="KW-1005">Bacterial flagellum biogenesis</keyword>
<dbReference type="EMBL" id="MLJW01001031">
    <property type="protein sequence ID" value="OIQ80652.1"/>
    <property type="molecule type" value="Genomic_DNA"/>
</dbReference>
<dbReference type="AlphaFoldDB" id="A0A1J5QL13"/>
<dbReference type="GO" id="GO:0005047">
    <property type="term" value="F:signal recognition particle binding"/>
    <property type="evidence" value="ECO:0007669"/>
    <property type="project" value="TreeGrafter"/>
</dbReference>
<evidence type="ECO:0000256" key="12">
    <source>
        <dbReference type="ARBA" id="ARBA00025337"/>
    </source>
</evidence>
<dbReference type="GO" id="GO:0006614">
    <property type="term" value="P:SRP-dependent cotranslational protein targeting to membrane"/>
    <property type="evidence" value="ECO:0007669"/>
    <property type="project" value="InterPro"/>
</dbReference>
<evidence type="ECO:0000256" key="9">
    <source>
        <dbReference type="ARBA" id="ARBA00023134"/>
    </source>
</evidence>
<keyword evidence="6" id="KW-0547">Nucleotide-binding</keyword>
<organism evidence="17">
    <name type="scientific">mine drainage metagenome</name>
    <dbReference type="NCBI Taxonomy" id="410659"/>
    <lineage>
        <taxon>unclassified sequences</taxon>
        <taxon>metagenomes</taxon>
        <taxon>ecological metagenomes</taxon>
    </lineage>
</organism>
<name>A0A1J5QL13_9ZZZZ</name>
<evidence type="ECO:0000256" key="11">
    <source>
        <dbReference type="ARBA" id="ARBA00023225"/>
    </source>
</evidence>
<gene>
    <name evidence="17" type="primary">flhF_9</name>
    <name evidence="17" type="ORF">GALL_375850</name>
</gene>
<evidence type="ECO:0000256" key="3">
    <source>
        <dbReference type="ARBA" id="ARBA00014919"/>
    </source>
</evidence>
<dbReference type="SMART" id="SM00962">
    <property type="entry name" value="SRP54"/>
    <property type="match status" value="1"/>
</dbReference>
<dbReference type="GO" id="GO:0015031">
    <property type="term" value="P:protein transport"/>
    <property type="evidence" value="ECO:0007669"/>
    <property type="project" value="UniProtKB-KW"/>
</dbReference>
<keyword evidence="5" id="KW-1003">Cell membrane</keyword>
<feature type="domain" description="SRP54-type proteins GTP-binding" evidence="16">
    <location>
        <begin position="285"/>
        <end position="477"/>
    </location>
</feature>
<dbReference type="Gene3D" id="3.40.50.300">
    <property type="entry name" value="P-loop containing nucleotide triphosphate hydrolases"/>
    <property type="match status" value="1"/>
</dbReference>
<keyword evidence="8" id="KW-0653">Protein transport</keyword>
<comment type="caution">
    <text evidence="17">The sequence shown here is derived from an EMBL/GenBank/DDBJ whole genome shotgun (WGS) entry which is preliminary data.</text>
</comment>
<dbReference type="SUPFAM" id="SSF52540">
    <property type="entry name" value="P-loop containing nucleoside triphosphate hydrolases"/>
    <property type="match status" value="1"/>
</dbReference>
<dbReference type="InterPro" id="IPR000897">
    <property type="entry name" value="SRP54_GTPase_dom"/>
</dbReference>
<dbReference type="Pfam" id="PF00448">
    <property type="entry name" value="SRP54"/>
    <property type="match status" value="1"/>
</dbReference>
<keyword evidence="9" id="KW-0342">GTP-binding</keyword>
<evidence type="ECO:0000256" key="14">
    <source>
        <dbReference type="SAM" id="MobiDB-lite"/>
    </source>
</evidence>
<comment type="similarity">
    <text evidence="2">Belongs to the GTP-binding SRP family.</text>
</comment>
<dbReference type="SMART" id="SM00382">
    <property type="entry name" value="AAA"/>
    <property type="match status" value="1"/>
</dbReference>
<dbReference type="GO" id="GO:0044781">
    <property type="term" value="P:bacterial-type flagellum organization"/>
    <property type="evidence" value="ECO:0007669"/>
    <property type="project" value="UniProtKB-KW"/>
</dbReference>
<evidence type="ECO:0000256" key="5">
    <source>
        <dbReference type="ARBA" id="ARBA00022475"/>
    </source>
</evidence>
<feature type="domain" description="AAA+ ATPase" evidence="15">
    <location>
        <begin position="284"/>
        <end position="450"/>
    </location>
</feature>
<dbReference type="PANTHER" id="PTHR43134">
    <property type="entry name" value="SIGNAL RECOGNITION PARTICLE RECEPTOR SUBUNIT ALPHA"/>
    <property type="match status" value="1"/>
</dbReference>
<accession>A0A1J5QL13</accession>
<keyword evidence="17" id="KW-0969">Cilium</keyword>
<dbReference type="GO" id="GO:0005886">
    <property type="term" value="C:plasma membrane"/>
    <property type="evidence" value="ECO:0007669"/>
    <property type="project" value="UniProtKB-SubCell"/>
</dbReference>
<evidence type="ECO:0000256" key="6">
    <source>
        <dbReference type="ARBA" id="ARBA00022741"/>
    </source>
</evidence>
<dbReference type="PANTHER" id="PTHR43134:SF3">
    <property type="entry name" value="FLAGELLAR BIOSYNTHESIS PROTEIN FLHF"/>
    <property type="match status" value="1"/>
</dbReference>
<protein>
    <recommendedName>
        <fullName evidence="3">Flagellar biosynthesis protein FlhF</fullName>
    </recommendedName>
    <alternativeName>
        <fullName evidence="13">Flagella-associated GTP-binding protein</fullName>
    </alternativeName>
</protein>
<dbReference type="NCBIfam" id="TIGR03499">
    <property type="entry name" value="FlhF"/>
    <property type="match status" value="1"/>
</dbReference>
<evidence type="ECO:0000256" key="13">
    <source>
        <dbReference type="ARBA" id="ARBA00030866"/>
    </source>
</evidence>
<comment type="function">
    <text evidence="12">Necessary for flagellar biosynthesis. May be involved in translocation of the flagellum.</text>
</comment>
<proteinExistence type="inferred from homology"/>
<sequence>MNVRKFFGATTRDALREVRDALGADALILSNRRVEGGVEIMAVTDGEVQALTHDNRATPSQAEPFSRQPANEAPAIQPETIAAILHKRQGANPGPAQSLRVPEFQTQRSPSLGTTGAAAYMETAEAAAQPYNARVAAEPYVAPRYAAPETLNRPPPAAETFREPAPGMPRLGPVDDARERAPMPAPAPRVDPLVAEMALELKRMRNLLESQLSGFAWGELARKDPLKADLMRTLLGSGFSPQLSRQLLDALPADLDVERGLKWIKAALAHNLRVVESGADFITRGGVHALVGPTGVGKTTTVAKLAARAVLKFGADKVALITTDSYRIGAHEQLKIYGRILNVPVHAVKDEAELELTLADLTRSHLILIDTVGMSQRDRRIAEQIEFLCGRGNRIKRHLILPATAQNVTLDDIVRAYRGSGMNGVILSKIDESMSIAPAIDCLIRHGLDLHYVTNGQKVPEDLHLANGTYLVDRAFKVRADQEAFTLQPDEWDVTAGQVAMDDAGGRFA</sequence>
<dbReference type="FunFam" id="3.40.50.300:FF:000695">
    <property type="entry name" value="Flagellar biosynthesis regulator FlhF"/>
    <property type="match status" value="1"/>
</dbReference>
<dbReference type="InterPro" id="IPR027417">
    <property type="entry name" value="P-loop_NTPase"/>
</dbReference>
<evidence type="ECO:0000259" key="16">
    <source>
        <dbReference type="SMART" id="SM00962"/>
    </source>
</evidence>
<dbReference type="InterPro" id="IPR047040">
    <property type="entry name" value="FlhF__GTPase_dom"/>
</dbReference>
<keyword evidence="17" id="KW-0282">Flagellum</keyword>
<keyword evidence="10" id="KW-0472">Membrane</keyword>
<evidence type="ECO:0000259" key="15">
    <source>
        <dbReference type="SMART" id="SM00382"/>
    </source>
</evidence>
<evidence type="ECO:0000256" key="2">
    <source>
        <dbReference type="ARBA" id="ARBA00008531"/>
    </source>
</evidence>
<evidence type="ECO:0000256" key="4">
    <source>
        <dbReference type="ARBA" id="ARBA00022448"/>
    </source>
</evidence>
<dbReference type="Gene3D" id="1.20.120.1380">
    <property type="entry name" value="Flagellar FlhF biosynthesis protein, N domain"/>
    <property type="match status" value="1"/>
</dbReference>
<dbReference type="GO" id="GO:0003924">
    <property type="term" value="F:GTPase activity"/>
    <property type="evidence" value="ECO:0007669"/>
    <property type="project" value="InterPro"/>
</dbReference>
<keyword evidence="4" id="KW-0813">Transport</keyword>
<evidence type="ECO:0000256" key="8">
    <source>
        <dbReference type="ARBA" id="ARBA00022927"/>
    </source>
</evidence>
<feature type="region of interest" description="Disordered" evidence="14">
    <location>
        <begin position="147"/>
        <end position="170"/>
    </location>
</feature>
<dbReference type="InterPro" id="IPR003593">
    <property type="entry name" value="AAA+_ATPase"/>
</dbReference>
<dbReference type="CDD" id="cd17873">
    <property type="entry name" value="FlhF"/>
    <property type="match status" value="1"/>
</dbReference>
<keyword evidence="17" id="KW-0966">Cell projection</keyword>
<dbReference type="InterPro" id="IPR020006">
    <property type="entry name" value="FlhF"/>
</dbReference>
<keyword evidence="11" id="KW-1006">Bacterial flagellum protein export</keyword>
<evidence type="ECO:0000256" key="10">
    <source>
        <dbReference type="ARBA" id="ARBA00023136"/>
    </source>
</evidence>